<sequence length="62" mass="6681">MDQAGLPAVPRAKLLESSAVTCWLWDGAAAMSGIRLVSIERLLIKLLPTGRYDQVCGLDRPG</sequence>
<dbReference type="Proteomes" id="UP000482800">
    <property type="component" value="Unassembled WGS sequence"/>
</dbReference>
<keyword evidence="2" id="KW-1185">Reference proteome</keyword>
<reference evidence="1 2" key="2">
    <citation type="submission" date="2020-03" db="EMBL/GenBank/DDBJ databases">
        <authorList>
            <person name="Ichikawa N."/>
            <person name="Kimura A."/>
            <person name="Kitahashi Y."/>
            <person name="Uohara A."/>
        </authorList>
    </citation>
    <scope>NUCLEOTIDE SEQUENCE [LARGE SCALE GENOMIC DNA]</scope>
    <source>
        <strain evidence="1 2">NBRC 108639</strain>
    </source>
</reference>
<evidence type="ECO:0000313" key="1">
    <source>
        <dbReference type="EMBL" id="GFJ84891.1"/>
    </source>
</evidence>
<dbReference type="EMBL" id="BLPF01000004">
    <property type="protein sequence ID" value="GFJ84891.1"/>
    <property type="molecule type" value="Genomic_DNA"/>
</dbReference>
<gene>
    <name evidence="1" type="ORF">Phou_090710</name>
</gene>
<dbReference type="AlphaFoldDB" id="A0A6V8KRB1"/>
<reference evidence="1 2" key="1">
    <citation type="submission" date="2020-03" db="EMBL/GenBank/DDBJ databases">
        <title>Whole genome shotgun sequence of Phytohabitans houttuyneae NBRC 108639.</title>
        <authorList>
            <person name="Komaki H."/>
            <person name="Tamura T."/>
        </authorList>
    </citation>
    <scope>NUCLEOTIDE SEQUENCE [LARGE SCALE GENOMIC DNA]</scope>
    <source>
        <strain evidence="1 2">NBRC 108639</strain>
    </source>
</reference>
<organism evidence="1 2">
    <name type="scientific">Phytohabitans houttuyneae</name>
    <dbReference type="NCBI Taxonomy" id="1076126"/>
    <lineage>
        <taxon>Bacteria</taxon>
        <taxon>Bacillati</taxon>
        <taxon>Actinomycetota</taxon>
        <taxon>Actinomycetes</taxon>
        <taxon>Micromonosporales</taxon>
        <taxon>Micromonosporaceae</taxon>
    </lineage>
</organism>
<proteinExistence type="predicted"/>
<comment type="caution">
    <text evidence="1">The sequence shown here is derived from an EMBL/GenBank/DDBJ whole genome shotgun (WGS) entry which is preliminary data.</text>
</comment>
<accession>A0A6V8KRB1</accession>
<evidence type="ECO:0000313" key="2">
    <source>
        <dbReference type="Proteomes" id="UP000482800"/>
    </source>
</evidence>
<name>A0A6V8KRB1_9ACTN</name>
<protein>
    <submittedName>
        <fullName evidence="1">Uncharacterized protein</fullName>
    </submittedName>
</protein>